<sequence>MIIIFIIVLFPRICKAYCAIAFLYTKSVTPNTTALFPDLMSALAVSAEASNLESSATNKIVDALATI</sequence>
<dbReference type="EMBL" id="SNRV01000039">
    <property type="protein sequence ID" value="TEW27270.1"/>
    <property type="molecule type" value="Genomic_DNA"/>
</dbReference>
<name>A0AAX2RZQ8_HISSO</name>
<evidence type="ECO:0000313" key="1">
    <source>
        <dbReference type="EMBL" id="TEW27270.1"/>
    </source>
</evidence>
<dbReference type="AlphaFoldDB" id="A0AAX2RZQ8"/>
<gene>
    <name evidence="1" type="ORF">E2R48_09805</name>
</gene>
<proteinExistence type="predicted"/>
<dbReference type="Proteomes" id="UP000297565">
    <property type="component" value="Unassembled WGS sequence"/>
</dbReference>
<evidence type="ECO:0000313" key="2">
    <source>
        <dbReference type="Proteomes" id="UP000297565"/>
    </source>
</evidence>
<protein>
    <submittedName>
        <fullName evidence="1">Uncharacterized protein</fullName>
    </submittedName>
</protein>
<comment type="caution">
    <text evidence="1">The sequence shown here is derived from an EMBL/GenBank/DDBJ whole genome shotgun (WGS) entry which is preliminary data.</text>
</comment>
<organism evidence="1 2">
    <name type="scientific">Histophilus somni</name>
    <name type="common">Haemophilus somnus</name>
    <dbReference type="NCBI Taxonomy" id="731"/>
    <lineage>
        <taxon>Bacteria</taxon>
        <taxon>Pseudomonadati</taxon>
        <taxon>Pseudomonadota</taxon>
        <taxon>Gammaproteobacteria</taxon>
        <taxon>Pasteurellales</taxon>
        <taxon>Pasteurellaceae</taxon>
        <taxon>Histophilus</taxon>
    </lineage>
</organism>
<accession>A0AAX2RZQ8</accession>
<reference evidence="1 2" key="1">
    <citation type="submission" date="2019-03" db="EMBL/GenBank/DDBJ databases">
        <title>Horizontal Gene Transfer Machinery in Histophilus somni.</title>
        <authorList>
            <person name="Mostafa Nazari M."/>
            <person name="Liljebjelke K."/>
        </authorList>
    </citation>
    <scope>NUCLEOTIDE SEQUENCE [LARGE SCALE GENOMIC DNA]</scope>
    <source>
        <strain evidence="1 2">UOC-EPH-KLM-04</strain>
    </source>
</reference>
<dbReference type="RefSeq" id="WP_132995569.1">
    <property type="nucleotide sequence ID" value="NZ_CP042992.1"/>
</dbReference>